<dbReference type="PANTHER" id="PTHR33171">
    <property type="entry name" value="LAR_N DOMAIN-CONTAINING PROTEIN"/>
    <property type="match status" value="1"/>
</dbReference>
<protein>
    <submittedName>
        <fullName evidence="2">Lactate racemase domain-containing protein</fullName>
    </submittedName>
</protein>
<accession>A0ABZ2LGU0</accession>
<proteinExistence type="predicted"/>
<keyword evidence="3" id="KW-1185">Reference proteome</keyword>
<organism evidence="2 3">
    <name type="scientific">Pendulispora rubella</name>
    <dbReference type="NCBI Taxonomy" id="2741070"/>
    <lineage>
        <taxon>Bacteria</taxon>
        <taxon>Pseudomonadati</taxon>
        <taxon>Myxococcota</taxon>
        <taxon>Myxococcia</taxon>
        <taxon>Myxococcales</taxon>
        <taxon>Sorangiineae</taxon>
        <taxon>Pendulisporaceae</taxon>
        <taxon>Pendulispora</taxon>
    </lineage>
</organism>
<dbReference type="PANTHER" id="PTHR33171:SF17">
    <property type="entry name" value="LARA-LIKE N-TERMINAL DOMAIN-CONTAINING PROTEIN"/>
    <property type="match status" value="1"/>
</dbReference>
<dbReference type="EMBL" id="CP089983">
    <property type="protein sequence ID" value="WXB10159.1"/>
    <property type="molecule type" value="Genomic_DNA"/>
</dbReference>
<evidence type="ECO:0000313" key="3">
    <source>
        <dbReference type="Proteomes" id="UP001374803"/>
    </source>
</evidence>
<feature type="domain" description="LarA-like N-terminal" evidence="1">
    <location>
        <begin position="24"/>
        <end position="196"/>
    </location>
</feature>
<dbReference type="Gene3D" id="3.40.50.11440">
    <property type="match status" value="1"/>
</dbReference>
<sequence>MDLKGTQLVGRGSAGEILEPAQVESILHDALTPLTFDGKRVLVVIPDGTRTAPVPLIFRLLCDALTPRTQALDFLIALGTHPPMTEPAIERLVGMPAGERAKRYPQVRIFNHRYDDPESLRTFGTISEKETEVLTGGLLSREVPVRLNRLIGDYDNVILCGPVFPHEVAGFSGGAKYLFPGVAGPEIIDFSHWLGALCTSMATIGVRDTPVRRVIHRAAEFMPCEVLCLTMVLDGDRLHGVWFGAHQDAFVAASELSRELNVLRVPKPFRRVLSMPAARYEDLWTAAKAVYKTEPVIADDGEVIVYAPHLREVSFTHGEWIDRVGYHVRDYFLAQWDRFRDMPWSILAHSTHVRGSGTYDAARSLEQPRIRVTLATGIPEERCRRIGLGYRDPKTVDVADFTDDPDALVVRHAGEKLYRLM</sequence>
<evidence type="ECO:0000313" key="2">
    <source>
        <dbReference type="EMBL" id="WXB10159.1"/>
    </source>
</evidence>
<name>A0ABZ2LGU0_9BACT</name>
<dbReference type="InterPro" id="IPR018657">
    <property type="entry name" value="LarA-like_N"/>
</dbReference>
<dbReference type="Gene3D" id="3.90.226.30">
    <property type="match status" value="1"/>
</dbReference>
<dbReference type="Pfam" id="PF09861">
    <property type="entry name" value="Lar_N"/>
    <property type="match status" value="1"/>
</dbReference>
<dbReference type="InterPro" id="IPR043166">
    <property type="entry name" value="LarA-like_C"/>
</dbReference>
<dbReference type="RefSeq" id="WP_394839836.1">
    <property type="nucleotide sequence ID" value="NZ_CP089929.1"/>
</dbReference>
<reference evidence="2" key="1">
    <citation type="submission" date="2021-12" db="EMBL/GenBank/DDBJ databases">
        <title>Discovery of the Pendulisporaceae a myxobacterial family with distinct sporulation behavior and unique specialized metabolism.</title>
        <authorList>
            <person name="Garcia R."/>
            <person name="Popoff A."/>
            <person name="Bader C.D."/>
            <person name="Loehr J."/>
            <person name="Walesch S."/>
            <person name="Walt C."/>
            <person name="Boldt J."/>
            <person name="Bunk B."/>
            <person name="Haeckl F.J.F.P.J."/>
            <person name="Gunesch A.P."/>
            <person name="Birkelbach J."/>
            <person name="Nuebel U."/>
            <person name="Pietschmann T."/>
            <person name="Bach T."/>
            <person name="Mueller R."/>
        </authorList>
    </citation>
    <scope>NUCLEOTIDE SEQUENCE</scope>
    <source>
        <strain evidence="2">MSr11367</strain>
    </source>
</reference>
<dbReference type="InterPro" id="IPR048068">
    <property type="entry name" value="LarA-like"/>
</dbReference>
<dbReference type="Proteomes" id="UP001374803">
    <property type="component" value="Chromosome"/>
</dbReference>
<evidence type="ECO:0000259" key="1">
    <source>
        <dbReference type="Pfam" id="PF09861"/>
    </source>
</evidence>
<gene>
    <name evidence="2" type="ORF">LVJ94_23395</name>
</gene>